<evidence type="ECO:0000313" key="2">
    <source>
        <dbReference type="EMBL" id="PYG84774.1"/>
    </source>
</evidence>
<dbReference type="Gene3D" id="1.10.10.2910">
    <property type="match status" value="1"/>
</dbReference>
<dbReference type="InterPro" id="IPR010359">
    <property type="entry name" value="IrrE_HExxH"/>
</dbReference>
<comment type="caution">
    <text evidence="2">The sequence shown here is derived from an EMBL/GenBank/DDBJ whole genome shotgun (WGS) entry which is preliminary data.</text>
</comment>
<protein>
    <submittedName>
        <fullName evidence="2">Uncharacterized protein DUF955</fullName>
    </submittedName>
</protein>
<dbReference type="AlphaFoldDB" id="A0A318XS40"/>
<accession>A0A318XS40</accession>
<feature type="domain" description="IrrE N-terminal-like" evidence="1">
    <location>
        <begin position="103"/>
        <end position="179"/>
    </location>
</feature>
<evidence type="ECO:0000259" key="1">
    <source>
        <dbReference type="Pfam" id="PF06114"/>
    </source>
</evidence>
<proteinExistence type="predicted"/>
<keyword evidence="3" id="KW-1185">Reference proteome</keyword>
<organism evidence="2 3">
    <name type="scientific">Ruminiclostridium sufflavum DSM 19573</name>
    <dbReference type="NCBI Taxonomy" id="1121337"/>
    <lineage>
        <taxon>Bacteria</taxon>
        <taxon>Bacillati</taxon>
        <taxon>Bacillota</taxon>
        <taxon>Clostridia</taxon>
        <taxon>Eubacteriales</taxon>
        <taxon>Oscillospiraceae</taxon>
        <taxon>Ruminiclostridium</taxon>
    </lineage>
</organism>
<name>A0A318XS40_9FIRM</name>
<dbReference type="RefSeq" id="WP_110463515.1">
    <property type="nucleotide sequence ID" value="NZ_QKMR01000031.1"/>
</dbReference>
<dbReference type="InterPro" id="IPR052345">
    <property type="entry name" value="Rad_response_metalloprotease"/>
</dbReference>
<sequence length="234" mass="27094">MPLICTNSRSTLDEIPLYRKQYIDTRLKLFVEEFSIQHCPIDCVELIKRIRDTKKIPLQIGAVSRVSDKFDAVSIYVKEQNVYQIILNKNKVRYPFIDSKDRRLNFTIAHELGHIVLDHLCIPDAYKSDYERHVEDLEANEFAGKLLMPEKTLLKCNFVSIPAVAKHFNVSNTALWMRLNNLQRLDLLESNKSKVCNICGNMQFHKVHIPAHPDGDSGFIRTVNRSIRTPCRVS</sequence>
<dbReference type="Pfam" id="PF06114">
    <property type="entry name" value="Peptidase_M78"/>
    <property type="match status" value="1"/>
</dbReference>
<dbReference type="Proteomes" id="UP000248132">
    <property type="component" value="Unassembled WGS sequence"/>
</dbReference>
<reference evidence="2 3" key="1">
    <citation type="submission" date="2018-06" db="EMBL/GenBank/DDBJ databases">
        <title>Genomic Encyclopedia of Type Strains, Phase I: the one thousand microbial genomes (KMG-I) project.</title>
        <authorList>
            <person name="Kyrpides N."/>
        </authorList>
    </citation>
    <scope>NUCLEOTIDE SEQUENCE [LARGE SCALE GENOMIC DNA]</scope>
    <source>
        <strain evidence="2 3">DSM 19573</strain>
    </source>
</reference>
<gene>
    <name evidence="2" type="ORF">LY28_03567</name>
</gene>
<evidence type="ECO:0000313" key="3">
    <source>
        <dbReference type="Proteomes" id="UP000248132"/>
    </source>
</evidence>
<dbReference type="OrthoDB" id="581382at2"/>
<dbReference type="EMBL" id="QKMR01000031">
    <property type="protein sequence ID" value="PYG84774.1"/>
    <property type="molecule type" value="Genomic_DNA"/>
</dbReference>
<dbReference type="PANTHER" id="PTHR43236:SF1">
    <property type="entry name" value="BLL7220 PROTEIN"/>
    <property type="match status" value="1"/>
</dbReference>
<dbReference type="PANTHER" id="PTHR43236">
    <property type="entry name" value="ANTITOXIN HIGA1"/>
    <property type="match status" value="1"/>
</dbReference>